<evidence type="ECO:0000313" key="10">
    <source>
        <dbReference type="Proteomes" id="UP000446658"/>
    </source>
</evidence>
<comment type="subcellular location">
    <subcellularLocation>
        <location evidence="1">Cell membrane</location>
        <topology evidence="1">Multi-pass membrane protein</topology>
    </subcellularLocation>
</comment>
<proteinExistence type="inferred from homology"/>
<dbReference type="GO" id="GO:0005886">
    <property type="term" value="C:plasma membrane"/>
    <property type="evidence" value="ECO:0007669"/>
    <property type="project" value="UniProtKB-SubCell"/>
</dbReference>
<evidence type="ECO:0000256" key="5">
    <source>
        <dbReference type="ARBA" id="ARBA00022692"/>
    </source>
</evidence>
<evidence type="ECO:0000313" key="9">
    <source>
        <dbReference type="EMBL" id="MTD32457.1"/>
    </source>
</evidence>
<evidence type="ECO:0000256" key="7">
    <source>
        <dbReference type="ARBA" id="ARBA00023136"/>
    </source>
</evidence>
<organism evidence="9 10">
    <name type="scientific">Paludibacterium denitrificans</name>
    <dbReference type="NCBI Taxonomy" id="2675226"/>
    <lineage>
        <taxon>Bacteria</taxon>
        <taxon>Pseudomonadati</taxon>
        <taxon>Pseudomonadota</taxon>
        <taxon>Betaproteobacteria</taxon>
        <taxon>Neisseriales</taxon>
        <taxon>Chromobacteriaceae</taxon>
        <taxon>Paludibacterium</taxon>
    </lineage>
</organism>
<feature type="transmembrane region" description="Helical" evidence="8">
    <location>
        <begin position="232"/>
        <end position="250"/>
    </location>
</feature>
<keyword evidence="4" id="KW-1003">Cell membrane</keyword>
<keyword evidence="6 8" id="KW-1133">Transmembrane helix</keyword>
<evidence type="ECO:0000256" key="3">
    <source>
        <dbReference type="ARBA" id="ARBA00022448"/>
    </source>
</evidence>
<feature type="transmembrane region" description="Helical" evidence="8">
    <location>
        <begin position="20"/>
        <end position="38"/>
    </location>
</feature>
<dbReference type="RefSeq" id="WP_280955073.1">
    <property type="nucleotide sequence ID" value="NZ_WLYX01000001.1"/>
</dbReference>
<evidence type="ECO:0000256" key="6">
    <source>
        <dbReference type="ARBA" id="ARBA00022989"/>
    </source>
</evidence>
<evidence type="ECO:0000256" key="1">
    <source>
        <dbReference type="ARBA" id="ARBA00004651"/>
    </source>
</evidence>
<feature type="transmembrane region" description="Helical" evidence="8">
    <location>
        <begin position="44"/>
        <end position="63"/>
    </location>
</feature>
<dbReference type="SUPFAM" id="SSF81345">
    <property type="entry name" value="ABC transporter involved in vitamin B12 uptake, BtuC"/>
    <property type="match status" value="1"/>
</dbReference>
<gene>
    <name evidence="9" type="ORF">GKE73_01545</name>
</gene>
<keyword evidence="3" id="KW-0813">Transport</keyword>
<dbReference type="GO" id="GO:0033214">
    <property type="term" value="P:siderophore-iron import into cell"/>
    <property type="evidence" value="ECO:0007669"/>
    <property type="project" value="TreeGrafter"/>
</dbReference>
<evidence type="ECO:0000256" key="2">
    <source>
        <dbReference type="ARBA" id="ARBA00007935"/>
    </source>
</evidence>
<dbReference type="Proteomes" id="UP000446658">
    <property type="component" value="Unassembled WGS sequence"/>
</dbReference>
<feature type="transmembrane region" description="Helical" evidence="8">
    <location>
        <begin position="116"/>
        <end position="134"/>
    </location>
</feature>
<dbReference type="CDD" id="cd06550">
    <property type="entry name" value="TM_ABC_iron-siderophores_like"/>
    <property type="match status" value="1"/>
</dbReference>
<feature type="transmembrane region" description="Helical" evidence="8">
    <location>
        <begin position="75"/>
        <end position="96"/>
    </location>
</feature>
<keyword evidence="10" id="KW-1185">Reference proteome</keyword>
<dbReference type="PANTHER" id="PTHR30472:SF25">
    <property type="entry name" value="ABC TRANSPORTER PERMEASE PROTEIN MJ0876-RELATED"/>
    <property type="match status" value="1"/>
</dbReference>
<dbReference type="InterPro" id="IPR037294">
    <property type="entry name" value="ABC_BtuC-like"/>
</dbReference>
<accession>A0A844GC25</accession>
<name>A0A844GC25_9NEIS</name>
<dbReference type="Gene3D" id="1.10.3470.10">
    <property type="entry name" value="ABC transporter involved in vitamin B12 uptake, BtuC"/>
    <property type="match status" value="1"/>
</dbReference>
<sequence length="260" mass="27041">MATAGAAVQARFRNPLAEPGLVGINSGAALAAALAIHAGGGMLMVSLAAFVGGMLALWGVRLLGRAHQGGSRLILAGLAISTLLGSLLTLLISTLPDGSLRTVTFWLMGSFANADWPTTTLLLGAMPLIWLALFRQWRFLNALQLGESAAFHLGFAVQREEWRIVLLAAMAAGLVVSGCGMVGFVGLMAPHIARQLVGGDARRLLQAAPLLGALLTVLADWAAHTLLAPAELPVGIITSLIGAPFFLWLLHRLPAGASHD</sequence>
<reference evidence="9 10" key="1">
    <citation type="submission" date="2019-11" db="EMBL/GenBank/DDBJ databases">
        <title>Draft genome sequence of Paludibacterium sp. dN18-1.</title>
        <authorList>
            <person name="Im W.-T."/>
        </authorList>
    </citation>
    <scope>NUCLEOTIDE SEQUENCE [LARGE SCALE GENOMIC DNA]</scope>
    <source>
        <strain evidence="10">dN 18-1</strain>
    </source>
</reference>
<keyword evidence="5 8" id="KW-0812">Transmembrane</keyword>
<dbReference type="InterPro" id="IPR000522">
    <property type="entry name" value="ABC_transptr_permease_BtuC"/>
</dbReference>
<protein>
    <submittedName>
        <fullName evidence="9">Iron chelate uptake ABC transporter family permease subunit</fullName>
    </submittedName>
</protein>
<dbReference type="EMBL" id="WLYX01000001">
    <property type="protein sequence ID" value="MTD32457.1"/>
    <property type="molecule type" value="Genomic_DNA"/>
</dbReference>
<keyword evidence="7 8" id="KW-0472">Membrane</keyword>
<dbReference type="Pfam" id="PF01032">
    <property type="entry name" value="FecCD"/>
    <property type="match status" value="1"/>
</dbReference>
<feature type="transmembrane region" description="Helical" evidence="8">
    <location>
        <begin position="164"/>
        <end position="187"/>
    </location>
</feature>
<dbReference type="PANTHER" id="PTHR30472">
    <property type="entry name" value="FERRIC ENTEROBACTIN TRANSPORT SYSTEM PERMEASE PROTEIN"/>
    <property type="match status" value="1"/>
</dbReference>
<evidence type="ECO:0000256" key="8">
    <source>
        <dbReference type="SAM" id="Phobius"/>
    </source>
</evidence>
<dbReference type="AlphaFoldDB" id="A0A844GC25"/>
<comment type="similarity">
    <text evidence="2">Belongs to the binding-protein-dependent transport system permease family. FecCD subfamily.</text>
</comment>
<dbReference type="GO" id="GO:0022857">
    <property type="term" value="F:transmembrane transporter activity"/>
    <property type="evidence" value="ECO:0007669"/>
    <property type="project" value="InterPro"/>
</dbReference>
<comment type="caution">
    <text evidence="9">The sequence shown here is derived from an EMBL/GenBank/DDBJ whole genome shotgun (WGS) entry which is preliminary data.</text>
</comment>
<evidence type="ECO:0000256" key="4">
    <source>
        <dbReference type="ARBA" id="ARBA00022475"/>
    </source>
</evidence>